<name>G4R8L7_PELHB</name>
<evidence type="ECO:0008006" key="4">
    <source>
        <dbReference type="Google" id="ProtNLM"/>
    </source>
</evidence>
<sequence>MIAPSASVRHETYLRFARHNRRIAALRWMVPAAGMLILAVPAFQIAASMTGDIVPIEGIRLENDTLVIEGPRFEGRTATGSNYALEAARAESRVGNLDTADLYDLTVDIADDSGYSAHIEFASAEWTMSTEYLVSNEDVAVSDSTGARGVLAGVEVDWPAQVLASDGPVRFAFDTGAQLYADTMEHDLDAARWQFTGVNLDMVPQRDAGEARDPFAQETDNDAL</sequence>
<dbReference type="EMBL" id="CP003075">
    <property type="protein sequence ID" value="AEQ53422.1"/>
    <property type="molecule type" value="Genomic_DNA"/>
</dbReference>
<evidence type="ECO:0000256" key="1">
    <source>
        <dbReference type="SAM" id="Phobius"/>
    </source>
</evidence>
<reference evidence="2 3" key="1">
    <citation type="journal article" date="2012" name="J. Bacteriol.">
        <title>Complete genome sequence of Pelagibacterium halotolerans B2T.</title>
        <authorList>
            <person name="Huo Y.Y."/>
            <person name="Cheng H."/>
            <person name="Han X.F."/>
            <person name="Jiang X.W."/>
            <person name="Sun C."/>
            <person name="Zhang X.Q."/>
            <person name="Zhu X.F."/>
            <person name="Liu Y.F."/>
            <person name="Li P.F."/>
            <person name="Ni P.X."/>
            <person name="Wu M."/>
        </authorList>
    </citation>
    <scope>NUCLEOTIDE SEQUENCE [LARGE SCALE GENOMIC DNA]</scope>
    <source>
        <strain evidence="3">DSM 22347 / JCM 15775 / CGMCC 1.7692 / B2</strain>
    </source>
</reference>
<dbReference type="AlphaFoldDB" id="G4R8L7"/>
<keyword evidence="3" id="KW-1185">Reference proteome</keyword>
<keyword evidence="1" id="KW-1133">Transmembrane helix</keyword>
<accession>G4R8L7</accession>
<dbReference type="HOGENOM" id="CLU_1234065_0_0_5"/>
<dbReference type="Proteomes" id="UP000008850">
    <property type="component" value="Chromosome"/>
</dbReference>
<evidence type="ECO:0000313" key="3">
    <source>
        <dbReference type="Proteomes" id="UP000008850"/>
    </source>
</evidence>
<feature type="transmembrane region" description="Helical" evidence="1">
    <location>
        <begin position="25"/>
        <end position="47"/>
    </location>
</feature>
<protein>
    <recommendedName>
        <fullName evidence="4">LPS export ABC transporter periplasmic protein LptC</fullName>
    </recommendedName>
</protein>
<dbReference type="RefSeq" id="WP_014132566.1">
    <property type="nucleotide sequence ID" value="NC_016078.1"/>
</dbReference>
<evidence type="ECO:0000313" key="2">
    <source>
        <dbReference type="EMBL" id="AEQ53422.1"/>
    </source>
</evidence>
<keyword evidence="1" id="KW-0812">Transmembrane</keyword>
<keyword evidence="1" id="KW-0472">Membrane</keyword>
<dbReference type="STRING" id="1082931.KKY_3435"/>
<organism evidence="2 3">
    <name type="scientific">Pelagibacterium halotolerans (strain DSM 22347 / JCM 15775 / CGMCC 1.7692 / B2)</name>
    <dbReference type="NCBI Taxonomy" id="1082931"/>
    <lineage>
        <taxon>Bacteria</taxon>
        <taxon>Pseudomonadati</taxon>
        <taxon>Pseudomonadota</taxon>
        <taxon>Alphaproteobacteria</taxon>
        <taxon>Hyphomicrobiales</taxon>
        <taxon>Devosiaceae</taxon>
        <taxon>Pelagibacterium</taxon>
    </lineage>
</organism>
<proteinExistence type="predicted"/>
<dbReference type="eggNOG" id="COG5375">
    <property type="taxonomic scope" value="Bacteria"/>
</dbReference>
<gene>
    <name evidence="2" type="ordered locus">KKY_3435</name>
</gene>
<dbReference type="KEGG" id="phl:KKY_3435"/>